<feature type="compositionally biased region" description="Low complexity" evidence="1">
    <location>
        <begin position="1145"/>
        <end position="1156"/>
    </location>
</feature>
<organism evidence="2 3">
    <name type="scientific">Symbiochloris irregularis</name>
    <dbReference type="NCBI Taxonomy" id="706552"/>
    <lineage>
        <taxon>Eukaryota</taxon>
        <taxon>Viridiplantae</taxon>
        <taxon>Chlorophyta</taxon>
        <taxon>core chlorophytes</taxon>
        <taxon>Trebouxiophyceae</taxon>
        <taxon>Trebouxiales</taxon>
        <taxon>Trebouxiaceae</taxon>
        <taxon>Symbiochloris</taxon>
    </lineage>
</organism>
<feature type="region of interest" description="Disordered" evidence="1">
    <location>
        <begin position="1307"/>
        <end position="1362"/>
    </location>
</feature>
<reference evidence="2 3" key="1">
    <citation type="journal article" date="2024" name="Nat. Commun.">
        <title>Phylogenomics reveals the evolutionary origins of lichenization in chlorophyte algae.</title>
        <authorList>
            <person name="Puginier C."/>
            <person name="Libourel C."/>
            <person name="Otte J."/>
            <person name="Skaloud P."/>
            <person name="Haon M."/>
            <person name="Grisel S."/>
            <person name="Petersen M."/>
            <person name="Berrin J.G."/>
            <person name="Delaux P.M."/>
            <person name="Dal Grande F."/>
            <person name="Keller J."/>
        </authorList>
    </citation>
    <scope>NUCLEOTIDE SEQUENCE [LARGE SCALE GENOMIC DNA]</scope>
    <source>
        <strain evidence="2 3">SAG 2036</strain>
    </source>
</reference>
<feature type="region of interest" description="Disordered" evidence="1">
    <location>
        <begin position="1051"/>
        <end position="1164"/>
    </location>
</feature>
<feature type="compositionally biased region" description="Pro residues" evidence="1">
    <location>
        <begin position="1311"/>
        <end position="1323"/>
    </location>
</feature>
<feature type="region of interest" description="Disordered" evidence="1">
    <location>
        <begin position="1202"/>
        <end position="1280"/>
    </location>
</feature>
<evidence type="ECO:0000313" key="2">
    <source>
        <dbReference type="EMBL" id="KAK9806672.1"/>
    </source>
</evidence>
<dbReference type="PANTHER" id="PTHR45725">
    <property type="entry name" value="FORMIN HOMOLOGY 2 FAMILY MEMBER"/>
    <property type="match status" value="1"/>
</dbReference>
<dbReference type="SUPFAM" id="SSF75011">
    <property type="entry name" value="3-carboxy-cis,cis-mucoante lactonizing enzyme"/>
    <property type="match status" value="1"/>
</dbReference>
<dbReference type="InterPro" id="IPR051425">
    <property type="entry name" value="Formin_Homology"/>
</dbReference>
<proteinExistence type="predicted"/>
<comment type="caution">
    <text evidence="2">The sequence shown here is derived from an EMBL/GenBank/DDBJ whole genome shotgun (WGS) entry which is preliminary data.</text>
</comment>
<dbReference type="PANTHER" id="PTHR45725:SF18">
    <property type="entry name" value="ORC1-LIKE AAA ATPASE DOMAIN-CONTAINING PROTEIN"/>
    <property type="match status" value="1"/>
</dbReference>
<sequence>MDDSDKRNSQLQLQHAHLLESAPCAANTERAGRETQCLCVHPRQPVATLAGLRSIVEFDLLSGCRLGGADALGVPACISYSADGSKLYCLLKERAMLVWSLPVWRRRVLLDLPSKGGKDMQHPLMALGASVKPPVYFCDLGATAVRLVLSHNPAPAKGGKAFLQGSPLKGDLKKPILALATVPSDPFFLLVLTADGQLSGCSVSRASRTLVPSWQRQVDEGIGFESAALYAGPHPVVPTGAIIVVGTSGGTVSVMEAGGKLQPHQVGVQHLQGEPQVTGVGYSQAGSHILAFTKGQAPGTLHAHGFKLHAGPSGSALSVLRVSPQSLGEASLGSAALGVSQPQGRQGGAAWSQLWGASSGGASGSSPRLASAAVHPVAGFVVAQSLVEGAHSERHMGRSQGHPMLSGCALRICDTSDPRGAAGLPSVAVQHSGLQFWAGSGDSVAKRITFQRRLYYLDNYDLAGFTPHNGTAAAVAPLPTANAGRAKLLPAGLQHSPKRLAWLIFFQVVGSGSSEDGSRAGGKAATAQAGSAEFTLVFDAPIPAINWTAPGASGVFAGAEDEFFAVLDVTGTQLRVHATKESKGTPPPALRALEVFPPGAHALFPGPAWGSLPTPEGTAGDQGPGVVAWATKGGALAISNLTSGTATDQGGLYSTLSLNTRRRGPLGTLAPTRLLQLLPGEGVVQVAWQSLVEASEGSVMDDSGSGKASLVGAVITPQRALLVSVTLMPLAVAAAPAGGSQFTSCLWIGPALLLTTTSFQVLQMSWNGSLLRAEVSQRHLPLLGPLLTGWAGLAASNILPGGLWRARQEMGRLLRSYDCSSVDEHLLRTLARAGCADVAAMLASNENAIQVEPRLKAAVSAASGKWHDVVASATAQHQASIFFPKPWPPHSSQARRLVGLGRAALAYGQVSAAQELWRLAGNWADLLPLAALQADFGTMRRLAAAGDDEARAISAALMAASEQRLRRAAVVGARALPGDWRVEIETDLPDVVPLAGTAMLAPPGAAPSMEVAAGRGVDEAAAPIPQMDSALLQAYMGVGQGHVKGAVLQNPAQRDAAAEEDDISFGTGAATGGDGEEDLQSVEGTDGDRSEAGTSVATSGAAKDPQAAARAAFMDAPNLDEGASSEDEGADASTKAGMGGTLKPSASDASFTSTSTQNVPPSQRFKVVIKDKAEAPVGDSTDALRAAAQGLKLAPLISLAPPSQGSGSAVRPSAGPQKAFKFKSQDSSSDEEGEDTSRPRPAVGGIRPKPVPSPGAKPASAAPPVFDPFPEGATVPLPMQLPPAINVAGSSKAQAPREIPEDLFMATPKAPATPPAPAGPPQPAQASPPAGLARVDRPGSRGKPASAPAAAPPAAPAPAASSPGLKAGIAAMEAGKWAEAASALTTVMQQRLGSAEMQRAAVYYSAVLLLQEGSRTDKQQGARLTRYVAALPLDIGHRRALVQSAAARNMEVQNYSYAVEQLTWLVAQSTGTAAPGYLAQLQQRIEQCDRAGGRNAKLPRDEDTSSFAEIVAAAGSAADVQDCVRAIVSNTS</sequence>
<feature type="compositionally biased region" description="Low complexity" evidence="1">
    <location>
        <begin position="1101"/>
        <end position="1112"/>
    </location>
</feature>
<evidence type="ECO:0000313" key="3">
    <source>
        <dbReference type="Proteomes" id="UP001465755"/>
    </source>
</evidence>
<gene>
    <name evidence="2" type="ORF">WJX73_006627</name>
</gene>
<name>A0AAW1PCP8_9CHLO</name>
<accession>A0AAW1PCP8</accession>
<protein>
    <submittedName>
        <fullName evidence="2">Uncharacterized protein</fullName>
    </submittedName>
</protein>
<evidence type="ECO:0000256" key="1">
    <source>
        <dbReference type="SAM" id="MobiDB-lite"/>
    </source>
</evidence>
<dbReference type="Proteomes" id="UP001465755">
    <property type="component" value="Unassembled WGS sequence"/>
</dbReference>
<keyword evidence="3" id="KW-1185">Reference proteome</keyword>
<feature type="compositionally biased region" description="Low complexity" evidence="1">
    <location>
        <begin position="1324"/>
        <end position="1333"/>
    </location>
</feature>
<dbReference type="EMBL" id="JALJOQ010000035">
    <property type="protein sequence ID" value="KAK9806672.1"/>
    <property type="molecule type" value="Genomic_DNA"/>
</dbReference>